<name>A0A084AKP5_STACB</name>
<dbReference type="AlphaFoldDB" id="A0A084AKP5"/>
<dbReference type="HOGENOM" id="CLU_1367034_0_0_1"/>
<evidence type="ECO:0000313" key="2">
    <source>
        <dbReference type="EMBL" id="KEY65874.1"/>
    </source>
</evidence>
<organism evidence="2 3">
    <name type="scientific">Stachybotrys chartarum (strain CBS 109288 / IBT 7711)</name>
    <name type="common">Toxic black mold</name>
    <name type="synonym">Stilbospora chartarum</name>
    <dbReference type="NCBI Taxonomy" id="1280523"/>
    <lineage>
        <taxon>Eukaryota</taxon>
        <taxon>Fungi</taxon>
        <taxon>Dikarya</taxon>
        <taxon>Ascomycota</taxon>
        <taxon>Pezizomycotina</taxon>
        <taxon>Sordariomycetes</taxon>
        <taxon>Hypocreomycetidae</taxon>
        <taxon>Hypocreales</taxon>
        <taxon>Stachybotryaceae</taxon>
        <taxon>Stachybotrys</taxon>
    </lineage>
</organism>
<evidence type="ECO:0000313" key="3">
    <source>
        <dbReference type="Proteomes" id="UP000028045"/>
    </source>
</evidence>
<dbReference type="EMBL" id="KL648682">
    <property type="protein sequence ID" value="KEY65874.1"/>
    <property type="molecule type" value="Genomic_DNA"/>
</dbReference>
<protein>
    <submittedName>
        <fullName evidence="2">Uncharacterized protein</fullName>
    </submittedName>
</protein>
<proteinExistence type="predicted"/>
<sequence length="200" mass="21435">MRDTESPTSQTIWRVERKVGARSTHGDLPAAVEGSTGRNDKNACEATRQRQARCRVPQHLGVGAAGPTGRQGFCVDGPGPPCIAPAHGAPQLRDLLQKPYRKRTLAPYCIAIRAEHVETTRYGRSTCAKVSDSVGIDSERRDKTLLAYRRKRSTSKAAGAGVASPFVRAGAHANHASLLAPLQTPVWGSADSEETCLLVV</sequence>
<evidence type="ECO:0000256" key="1">
    <source>
        <dbReference type="SAM" id="MobiDB-lite"/>
    </source>
</evidence>
<accession>A0A084AKP5</accession>
<gene>
    <name evidence="2" type="ORF">S7711_10992</name>
</gene>
<feature type="region of interest" description="Disordered" evidence="1">
    <location>
        <begin position="19"/>
        <end position="41"/>
    </location>
</feature>
<keyword evidence="3" id="KW-1185">Reference proteome</keyword>
<reference evidence="2 3" key="1">
    <citation type="journal article" date="2014" name="BMC Genomics">
        <title>Comparative genome sequencing reveals chemotype-specific gene clusters in the toxigenic black mold Stachybotrys.</title>
        <authorList>
            <person name="Semeiks J."/>
            <person name="Borek D."/>
            <person name="Otwinowski Z."/>
            <person name="Grishin N.V."/>
        </authorList>
    </citation>
    <scope>NUCLEOTIDE SEQUENCE [LARGE SCALE GENOMIC DNA]</scope>
    <source>
        <strain evidence="3">CBS 109288 / IBT 7711</strain>
    </source>
</reference>
<dbReference type="Proteomes" id="UP000028045">
    <property type="component" value="Unassembled WGS sequence"/>
</dbReference>